<protein>
    <submittedName>
        <fullName evidence="1">Uncharacterized protein</fullName>
    </submittedName>
</protein>
<dbReference type="AlphaFoldDB" id="A0A645F3G0"/>
<dbReference type="EMBL" id="VSSQ01054196">
    <property type="protein sequence ID" value="MPN08176.1"/>
    <property type="molecule type" value="Genomic_DNA"/>
</dbReference>
<sequence>MERHHPHVVNAGAEQVSHAFTHFARGFVGKRQRENIPGSDPLFLNQIGNSVRQHPRFPAACASENKKRPFGRFYGFPLMIVENR</sequence>
<accession>A0A645F3G0</accession>
<proteinExistence type="predicted"/>
<reference evidence="1" key="1">
    <citation type="submission" date="2019-08" db="EMBL/GenBank/DDBJ databases">
        <authorList>
            <person name="Kucharzyk K."/>
            <person name="Murdoch R.W."/>
            <person name="Higgins S."/>
            <person name="Loffler F."/>
        </authorList>
    </citation>
    <scope>NUCLEOTIDE SEQUENCE</scope>
</reference>
<comment type="caution">
    <text evidence="1">The sequence shown here is derived from an EMBL/GenBank/DDBJ whole genome shotgun (WGS) entry which is preliminary data.</text>
</comment>
<organism evidence="1">
    <name type="scientific">bioreactor metagenome</name>
    <dbReference type="NCBI Taxonomy" id="1076179"/>
    <lineage>
        <taxon>unclassified sequences</taxon>
        <taxon>metagenomes</taxon>
        <taxon>ecological metagenomes</taxon>
    </lineage>
</organism>
<gene>
    <name evidence="1" type="ORF">SDC9_155456</name>
</gene>
<name>A0A645F3G0_9ZZZZ</name>
<evidence type="ECO:0000313" key="1">
    <source>
        <dbReference type="EMBL" id="MPN08176.1"/>
    </source>
</evidence>